<dbReference type="RefSeq" id="WP_210681799.1">
    <property type="nucleotide sequence ID" value="NZ_JAGMWN010000004.1"/>
</dbReference>
<feature type="domain" description="GCVT N-terminal" evidence="2">
    <location>
        <begin position="30"/>
        <end position="288"/>
    </location>
</feature>
<protein>
    <submittedName>
        <fullName evidence="4">Aminomethyl transferase family protein</fullName>
    </submittedName>
</protein>
<keyword evidence="4" id="KW-0808">Transferase</keyword>
<reference evidence="4" key="1">
    <citation type="submission" date="2021-04" db="EMBL/GenBank/DDBJ databases">
        <authorList>
            <person name="Zhang D.-C."/>
        </authorList>
    </citation>
    <scope>NUCLEOTIDE SEQUENCE</scope>
    <source>
        <strain evidence="4">CGMCC 1.15697</strain>
    </source>
</reference>
<dbReference type="InterPro" id="IPR027266">
    <property type="entry name" value="TrmE/GcvT-like"/>
</dbReference>
<sequence length="401" mass="44605">MPVNLRQSGQNDVSMLVGTRVRKSPFWHKSVEHGVRAVTVYNKMYHPRLYFSEEQGGLLGEYDYLTRFVTLWNVAVERQIRVKGPDALAFVDQVVTRAMTGEKELVPGKARYVVLCDPAGGIVNDPVLLRVAEDEFWFSISDSDVLLWLRGLNYGLGFDVTVDEIDVSPVQVQGPLSRELMHDLVGAAIDDLKFYNLMEAEIAGCSVVISRTGFSAEIGYEIYLREASYHADALWDAIVAAGLPYHLKVVAPGHIRRIEAGILSYGQDMDLETNPYEVGLGWQVDLDKPSFIGRDALSRIEAEGVTRRLAGLTFGGRPITWYNADFWIVRDAEARRPVGYVTSAFWSPKLSCNIALAMLPVEQAEEGRALTIDRPGEPEPVVAQVAPVPFFDPERTLSKAA</sequence>
<evidence type="ECO:0000259" key="3">
    <source>
        <dbReference type="Pfam" id="PF08669"/>
    </source>
</evidence>
<evidence type="ECO:0000256" key="1">
    <source>
        <dbReference type="PIRSR" id="PIRSR006487-1"/>
    </source>
</evidence>
<dbReference type="InterPro" id="IPR029043">
    <property type="entry name" value="GcvT/YgfZ_C"/>
</dbReference>
<dbReference type="InterPro" id="IPR013977">
    <property type="entry name" value="GcvT_C"/>
</dbReference>
<dbReference type="PANTHER" id="PTHR43757:SF2">
    <property type="entry name" value="AMINOMETHYLTRANSFERASE, MITOCHONDRIAL"/>
    <property type="match status" value="1"/>
</dbReference>
<name>A0A8J7SM61_9PROT</name>
<dbReference type="InterPro" id="IPR006222">
    <property type="entry name" value="GCVT_N"/>
</dbReference>
<evidence type="ECO:0000313" key="5">
    <source>
        <dbReference type="Proteomes" id="UP000672602"/>
    </source>
</evidence>
<feature type="domain" description="Aminomethyltransferase C-terminal" evidence="3">
    <location>
        <begin position="307"/>
        <end position="392"/>
    </location>
</feature>
<feature type="binding site" evidence="1">
    <location>
        <position position="221"/>
    </location>
    <ligand>
        <name>substrate</name>
    </ligand>
</feature>
<keyword evidence="5" id="KW-1185">Reference proteome</keyword>
<dbReference type="PANTHER" id="PTHR43757">
    <property type="entry name" value="AMINOMETHYLTRANSFERASE"/>
    <property type="match status" value="1"/>
</dbReference>
<comment type="caution">
    <text evidence="4">The sequence shown here is derived from an EMBL/GenBank/DDBJ whole genome shotgun (WGS) entry which is preliminary data.</text>
</comment>
<dbReference type="Proteomes" id="UP000672602">
    <property type="component" value="Unassembled WGS sequence"/>
</dbReference>
<dbReference type="EMBL" id="JAGMWN010000004">
    <property type="protein sequence ID" value="MBP5857208.1"/>
    <property type="molecule type" value="Genomic_DNA"/>
</dbReference>
<dbReference type="SUPFAM" id="SSF101790">
    <property type="entry name" value="Aminomethyltransferase beta-barrel domain"/>
    <property type="match status" value="1"/>
</dbReference>
<dbReference type="GO" id="GO:0016740">
    <property type="term" value="F:transferase activity"/>
    <property type="evidence" value="ECO:0007669"/>
    <property type="project" value="UniProtKB-KW"/>
</dbReference>
<dbReference type="GO" id="GO:0005829">
    <property type="term" value="C:cytosol"/>
    <property type="evidence" value="ECO:0007669"/>
    <property type="project" value="TreeGrafter"/>
</dbReference>
<dbReference type="Gene3D" id="3.30.1360.120">
    <property type="entry name" value="Probable tRNA modification gtpase trme, domain 1"/>
    <property type="match status" value="1"/>
</dbReference>
<dbReference type="PIRSF" id="PIRSF006487">
    <property type="entry name" value="GcvT"/>
    <property type="match status" value="1"/>
</dbReference>
<dbReference type="Pfam" id="PF08669">
    <property type="entry name" value="GCV_T_C"/>
    <property type="match status" value="1"/>
</dbReference>
<proteinExistence type="predicted"/>
<dbReference type="InterPro" id="IPR028896">
    <property type="entry name" value="GcvT/YgfZ/DmdA"/>
</dbReference>
<dbReference type="AlphaFoldDB" id="A0A8J7SM61"/>
<accession>A0A8J7SM61</accession>
<dbReference type="Pfam" id="PF01571">
    <property type="entry name" value="GCV_T"/>
    <property type="match status" value="1"/>
</dbReference>
<evidence type="ECO:0000259" key="2">
    <source>
        <dbReference type="Pfam" id="PF01571"/>
    </source>
</evidence>
<dbReference type="SUPFAM" id="SSF103025">
    <property type="entry name" value="Folate-binding domain"/>
    <property type="match status" value="1"/>
</dbReference>
<organism evidence="4 5">
    <name type="scientific">Marivibrio halodurans</name>
    <dbReference type="NCBI Taxonomy" id="2039722"/>
    <lineage>
        <taxon>Bacteria</taxon>
        <taxon>Pseudomonadati</taxon>
        <taxon>Pseudomonadota</taxon>
        <taxon>Alphaproteobacteria</taxon>
        <taxon>Rhodospirillales</taxon>
        <taxon>Rhodospirillaceae</taxon>
        <taxon>Marivibrio</taxon>
    </lineage>
</organism>
<evidence type="ECO:0000313" key="4">
    <source>
        <dbReference type="EMBL" id="MBP5857208.1"/>
    </source>
</evidence>
<gene>
    <name evidence="4" type="ORF">KAJ83_09325</name>
</gene>